<dbReference type="EC" id="3.1.11.1" evidence="3 14"/>
<dbReference type="PANTHER" id="PTHR11046:SF11">
    <property type="entry name" value="EXODEOXYRIBONUCLEASE I"/>
    <property type="match status" value="1"/>
</dbReference>
<proteinExistence type="predicted"/>
<dbReference type="Proteomes" id="UP001595840">
    <property type="component" value="Unassembled WGS sequence"/>
</dbReference>
<evidence type="ECO:0000256" key="11">
    <source>
        <dbReference type="ARBA" id="ARBA00023125"/>
    </source>
</evidence>
<accession>A0ABV8V2Q9</accession>
<dbReference type="Gene3D" id="1.10.287.1240">
    <property type="match status" value="1"/>
</dbReference>
<comment type="caution">
    <text evidence="17">The sequence shown here is derived from an EMBL/GenBank/DDBJ whole genome shotgun (WGS) entry which is preliminary data.</text>
</comment>
<evidence type="ECO:0000256" key="4">
    <source>
        <dbReference type="ARBA" id="ARBA00019900"/>
    </source>
</evidence>
<keyword evidence="9 14" id="KW-0269">Exonuclease</keyword>
<evidence type="ECO:0000256" key="1">
    <source>
        <dbReference type="ARBA" id="ARBA00000563"/>
    </source>
</evidence>
<dbReference type="Gene3D" id="1.20.1280.70">
    <property type="entry name" value="Exonuclease ExoI, domain 3"/>
    <property type="match status" value="1"/>
</dbReference>
<keyword evidence="7 14" id="KW-0227">DNA damage</keyword>
<sequence length="471" mass="53332">MNSLFWHDYETWGANPAQDRPAQFAGVRTDEDLNVIGEPMMLYAKPTGDLLPNPDACLITGITPQKALVEGVSEPEFIAKIHAEFIQPGTCGVGYNSLRFDDEVTRYTLYRNFYDPYEREWKNGNSRWDLIDVVRMTYALRPEGIEWPVKDDGSPSFKLEDLARANNLLHEAAHDALSDVYATIALARLIKTKQPKLYDYAYGLRLKDAVQRQFDWITKKPLLHVSSRFPASNGCSALVMPLAPHPVNKNATIVYNLAVDPTPLMSLSAADIRARVFCADADLPQGAARIPLKLVHANKSPMLAPLAMLSEPVAARLHIDRALCEKHWAMLREADLNSVLREVFSDGDFAPSADPEQQLYQGFLPNEDKPIMQQVRASAPELLANIQFKDQRLNTLLMRYRARHFFHSLSEEEQFEWEEQCYLRLTEPEQGASIVLDAYFDRIAALAQQPDQTERNLKILRELEAYGASLV</sequence>
<evidence type="ECO:0000313" key="18">
    <source>
        <dbReference type="Proteomes" id="UP001595840"/>
    </source>
</evidence>
<evidence type="ECO:0000256" key="13">
    <source>
        <dbReference type="ARBA" id="ARBA00046792"/>
    </source>
</evidence>
<dbReference type="CDD" id="cd06138">
    <property type="entry name" value="ExoI_N"/>
    <property type="match status" value="1"/>
</dbReference>
<evidence type="ECO:0000259" key="16">
    <source>
        <dbReference type="PROSITE" id="PS51785"/>
    </source>
</evidence>
<comment type="subunit">
    <text evidence="13">Monomer. Interacts with ssb (via C-terminus); this interaction stimulates the exonuclease activity by recruiting the enzyme to its substrate.</text>
</comment>
<evidence type="ECO:0000256" key="12">
    <source>
        <dbReference type="ARBA" id="ARBA00023204"/>
    </source>
</evidence>
<evidence type="ECO:0000256" key="10">
    <source>
        <dbReference type="ARBA" id="ARBA00022842"/>
    </source>
</evidence>
<feature type="domain" description="ExoI SH3-like" evidence="15">
    <location>
        <begin position="195"/>
        <end position="348"/>
    </location>
</feature>
<dbReference type="InterPro" id="IPR038649">
    <property type="entry name" value="EXOI_SH3_sf"/>
</dbReference>
<evidence type="ECO:0000256" key="3">
    <source>
        <dbReference type="ARBA" id="ARBA00012108"/>
    </source>
</evidence>
<dbReference type="PIRSF" id="PIRSF000977">
    <property type="entry name" value="Exodeoxyribonuclease_I"/>
    <property type="match status" value="1"/>
</dbReference>
<keyword evidence="10" id="KW-0460">Magnesium</keyword>
<reference evidence="18" key="1">
    <citation type="journal article" date="2019" name="Int. J. Syst. Evol. Microbiol.">
        <title>The Global Catalogue of Microorganisms (GCM) 10K type strain sequencing project: providing services to taxonomists for standard genome sequencing and annotation.</title>
        <authorList>
            <consortium name="The Broad Institute Genomics Platform"/>
            <consortium name="The Broad Institute Genome Sequencing Center for Infectious Disease"/>
            <person name="Wu L."/>
            <person name="Ma J."/>
        </authorList>
    </citation>
    <scope>NUCLEOTIDE SEQUENCE [LARGE SCALE GENOMIC DNA]</scope>
    <source>
        <strain evidence="18">CECT 8570</strain>
    </source>
</reference>
<evidence type="ECO:0000256" key="14">
    <source>
        <dbReference type="PIRNR" id="PIRNR000977"/>
    </source>
</evidence>
<dbReference type="Gene3D" id="3.30.1520.20">
    <property type="entry name" value="Exonuclease ExoI, domain 2"/>
    <property type="match status" value="1"/>
</dbReference>
<keyword evidence="6" id="KW-0479">Metal-binding</keyword>
<dbReference type="Gene3D" id="3.30.420.10">
    <property type="entry name" value="Ribonuclease H-like superfamily/Ribonuclease H"/>
    <property type="match status" value="1"/>
</dbReference>
<dbReference type="InterPro" id="IPR022894">
    <property type="entry name" value="Oligoribonuclease"/>
</dbReference>
<evidence type="ECO:0000256" key="9">
    <source>
        <dbReference type="ARBA" id="ARBA00022839"/>
    </source>
</evidence>
<dbReference type="PANTHER" id="PTHR11046">
    <property type="entry name" value="OLIGORIBONUCLEASE, MITOCHONDRIAL"/>
    <property type="match status" value="1"/>
</dbReference>
<name>A0ABV8V2Q9_9GAMM</name>
<evidence type="ECO:0000256" key="8">
    <source>
        <dbReference type="ARBA" id="ARBA00022801"/>
    </source>
</evidence>
<dbReference type="Pfam" id="PF08411">
    <property type="entry name" value="ExoI_SH3"/>
    <property type="match status" value="1"/>
</dbReference>
<dbReference type="RefSeq" id="WP_290265585.1">
    <property type="nucleotide sequence ID" value="NZ_JAUFQG010000006.1"/>
</dbReference>
<evidence type="ECO:0000256" key="6">
    <source>
        <dbReference type="ARBA" id="ARBA00022723"/>
    </source>
</evidence>
<organism evidence="17 18">
    <name type="scientific">Simiduia curdlanivorans</name>
    <dbReference type="NCBI Taxonomy" id="1492769"/>
    <lineage>
        <taxon>Bacteria</taxon>
        <taxon>Pseudomonadati</taxon>
        <taxon>Pseudomonadota</taxon>
        <taxon>Gammaproteobacteria</taxon>
        <taxon>Cellvibrionales</taxon>
        <taxon>Cellvibrionaceae</taxon>
        <taxon>Simiduia</taxon>
    </lineage>
</organism>
<dbReference type="NCBIfam" id="NF008746">
    <property type="entry name" value="PRK11779.1"/>
    <property type="match status" value="1"/>
</dbReference>
<feature type="domain" description="ExoI C-terminal" evidence="16">
    <location>
        <begin position="351"/>
        <end position="471"/>
    </location>
</feature>
<comment type="catalytic activity">
    <reaction evidence="1 14">
        <text>Exonucleolytic cleavage in the 3'- to 5'-direction to yield nucleoside 5'-phosphates.</text>
        <dbReference type="EC" id="3.1.11.1"/>
    </reaction>
</comment>
<gene>
    <name evidence="17" type="primary">sbcB</name>
    <name evidence="17" type="ORF">ACFOX3_07775</name>
</gene>
<evidence type="ECO:0000259" key="15">
    <source>
        <dbReference type="PROSITE" id="PS51784"/>
    </source>
</evidence>
<dbReference type="InterPro" id="IPR036397">
    <property type="entry name" value="RNaseH_sf"/>
</dbReference>
<dbReference type="GO" id="GO:0008310">
    <property type="term" value="F:single-stranded DNA 3'-5' DNA exonuclease activity"/>
    <property type="evidence" value="ECO:0007669"/>
    <property type="project" value="UniProtKB-EC"/>
</dbReference>
<keyword evidence="18" id="KW-1185">Reference proteome</keyword>
<keyword evidence="5 14" id="KW-0540">Nuclease</keyword>
<comment type="cofactor">
    <cofactor evidence="2">
        <name>Mg(2+)</name>
        <dbReference type="ChEBI" id="CHEBI:18420"/>
    </cofactor>
</comment>
<dbReference type="InterPro" id="IPR023607">
    <property type="entry name" value="Exodeoxyribonuclease_I"/>
</dbReference>
<dbReference type="Pfam" id="PF26016">
    <property type="entry name" value="ExoI_C"/>
    <property type="match status" value="1"/>
</dbReference>
<evidence type="ECO:0000313" key="17">
    <source>
        <dbReference type="EMBL" id="MFC4362195.1"/>
    </source>
</evidence>
<dbReference type="SUPFAM" id="SSF53098">
    <property type="entry name" value="Ribonuclease H-like"/>
    <property type="match status" value="1"/>
</dbReference>
<dbReference type="EMBL" id="JBHSCX010000005">
    <property type="protein sequence ID" value="MFC4362195.1"/>
    <property type="molecule type" value="Genomic_DNA"/>
</dbReference>
<keyword evidence="12 14" id="KW-0234">DNA repair</keyword>
<dbReference type="InterPro" id="IPR013620">
    <property type="entry name" value="Exonuc_1_SH3"/>
</dbReference>
<dbReference type="Pfam" id="PF00929">
    <property type="entry name" value="RNase_T"/>
    <property type="match status" value="1"/>
</dbReference>
<dbReference type="PROSITE" id="PS51784">
    <property type="entry name" value="EXOI_SH3"/>
    <property type="match status" value="1"/>
</dbReference>
<evidence type="ECO:0000256" key="7">
    <source>
        <dbReference type="ARBA" id="ARBA00022763"/>
    </source>
</evidence>
<dbReference type="InterPro" id="IPR012337">
    <property type="entry name" value="RNaseH-like_sf"/>
</dbReference>
<protein>
    <recommendedName>
        <fullName evidence="4 14">Exodeoxyribonuclease I</fullName>
        <ecNumber evidence="3 14">3.1.11.1</ecNumber>
    </recommendedName>
</protein>
<dbReference type="InterPro" id="IPR013520">
    <property type="entry name" value="Ribonucl_H"/>
</dbReference>
<dbReference type="InterPro" id="IPR058561">
    <property type="entry name" value="Exonuc_1_C"/>
</dbReference>
<evidence type="ECO:0000256" key="2">
    <source>
        <dbReference type="ARBA" id="ARBA00001946"/>
    </source>
</evidence>
<keyword evidence="8 14" id="KW-0378">Hydrolase</keyword>
<keyword evidence="11" id="KW-0238">DNA-binding</keyword>
<dbReference type="PROSITE" id="PS51785">
    <property type="entry name" value="EXOI_C"/>
    <property type="match status" value="1"/>
</dbReference>
<evidence type="ECO:0000256" key="5">
    <source>
        <dbReference type="ARBA" id="ARBA00022722"/>
    </source>
</evidence>
<dbReference type="InterPro" id="IPR034747">
    <property type="entry name" value="EXOI_SH3"/>
</dbReference>